<reference evidence="2" key="1">
    <citation type="submission" date="2024-07" db="EMBL/GenBank/DDBJ databases">
        <title>Two chromosome-level genome assemblies of Korean endemic species Abeliophyllum distichum and Forsythia ovata (Oleaceae).</title>
        <authorList>
            <person name="Jang H."/>
        </authorList>
    </citation>
    <scope>NUCLEOTIDE SEQUENCE [LARGE SCALE GENOMIC DNA]</scope>
</reference>
<dbReference type="Proteomes" id="UP001604336">
    <property type="component" value="Unassembled WGS sequence"/>
</dbReference>
<keyword evidence="2" id="KW-1185">Reference proteome</keyword>
<protein>
    <submittedName>
        <fullName evidence="1">Uncharacterized protein</fullName>
    </submittedName>
</protein>
<organism evidence="1 2">
    <name type="scientific">Abeliophyllum distichum</name>
    <dbReference type="NCBI Taxonomy" id="126358"/>
    <lineage>
        <taxon>Eukaryota</taxon>
        <taxon>Viridiplantae</taxon>
        <taxon>Streptophyta</taxon>
        <taxon>Embryophyta</taxon>
        <taxon>Tracheophyta</taxon>
        <taxon>Spermatophyta</taxon>
        <taxon>Magnoliopsida</taxon>
        <taxon>eudicotyledons</taxon>
        <taxon>Gunneridae</taxon>
        <taxon>Pentapetalae</taxon>
        <taxon>asterids</taxon>
        <taxon>lamiids</taxon>
        <taxon>Lamiales</taxon>
        <taxon>Oleaceae</taxon>
        <taxon>Forsythieae</taxon>
        <taxon>Abeliophyllum</taxon>
    </lineage>
</organism>
<comment type="caution">
    <text evidence="1">The sequence shown here is derived from an EMBL/GenBank/DDBJ whole genome shotgun (WGS) entry which is preliminary data.</text>
</comment>
<dbReference type="AlphaFoldDB" id="A0ABD1V4E1"/>
<proteinExistence type="predicted"/>
<dbReference type="EMBL" id="JBFOLK010000002">
    <property type="protein sequence ID" value="KAL2532195.1"/>
    <property type="molecule type" value="Genomic_DNA"/>
</dbReference>
<accession>A0ABD1V4E1</accession>
<evidence type="ECO:0000313" key="1">
    <source>
        <dbReference type="EMBL" id="KAL2532195.1"/>
    </source>
</evidence>
<name>A0ABD1V4E1_9LAMI</name>
<gene>
    <name evidence="1" type="ORF">Adt_05546</name>
</gene>
<sequence length="104" mass="12348">MLPKISIILKRWKEKYFYIRQRLRNVPFWLELHLSNAAAFNRLEAYIEAQEANRVKLVRLKPLVEEVIKLLANKTFDLVAMTIVPTSLRKAAKKRAWLETKKRA</sequence>
<evidence type="ECO:0000313" key="2">
    <source>
        <dbReference type="Proteomes" id="UP001604336"/>
    </source>
</evidence>